<dbReference type="Proteomes" id="UP000300879">
    <property type="component" value="Chromosome"/>
</dbReference>
<dbReference type="EMBL" id="CP040396">
    <property type="protein sequence ID" value="QCT01516.1"/>
    <property type="molecule type" value="Genomic_DNA"/>
</dbReference>
<dbReference type="Pfam" id="PF00528">
    <property type="entry name" value="BPD_transp_1"/>
    <property type="match status" value="1"/>
</dbReference>
<organism evidence="9 10">
    <name type="scientific">Paenibacillus algicola</name>
    <dbReference type="NCBI Taxonomy" id="2565926"/>
    <lineage>
        <taxon>Bacteria</taxon>
        <taxon>Bacillati</taxon>
        <taxon>Bacillota</taxon>
        <taxon>Bacilli</taxon>
        <taxon>Bacillales</taxon>
        <taxon>Paenibacillaceae</taxon>
        <taxon>Paenibacillus</taxon>
    </lineage>
</organism>
<keyword evidence="5 7" id="KW-1133">Transmembrane helix</keyword>
<dbReference type="SUPFAM" id="SSF161098">
    <property type="entry name" value="MetI-like"/>
    <property type="match status" value="1"/>
</dbReference>
<feature type="transmembrane region" description="Helical" evidence="7">
    <location>
        <begin position="7"/>
        <end position="26"/>
    </location>
</feature>
<dbReference type="AlphaFoldDB" id="A0A4P8XGE2"/>
<comment type="subcellular location">
    <subcellularLocation>
        <location evidence="1 7">Cell membrane</location>
        <topology evidence="1 7">Multi-pass membrane protein</topology>
    </subcellularLocation>
</comment>
<dbReference type="InterPro" id="IPR000515">
    <property type="entry name" value="MetI-like"/>
</dbReference>
<feature type="transmembrane region" description="Helical" evidence="7">
    <location>
        <begin position="187"/>
        <end position="210"/>
    </location>
</feature>
<proteinExistence type="inferred from homology"/>
<evidence type="ECO:0000256" key="4">
    <source>
        <dbReference type="ARBA" id="ARBA00022692"/>
    </source>
</evidence>
<evidence type="ECO:0000256" key="6">
    <source>
        <dbReference type="ARBA" id="ARBA00023136"/>
    </source>
</evidence>
<name>A0A4P8XGE2_9BACL</name>
<dbReference type="InterPro" id="IPR035906">
    <property type="entry name" value="MetI-like_sf"/>
</dbReference>
<dbReference type="PANTHER" id="PTHR43744">
    <property type="entry name" value="ABC TRANSPORTER PERMEASE PROTEIN MG189-RELATED-RELATED"/>
    <property type="match status" value="1"/>
</dbReference>
<gene>
    <name evidence="9" type="ORF">E6C60_0795</name>
</gene>
<dbReference type="PANTHER" id="PTHR43744:SF8">
    <property type="entry name" value="SN-GLYCEROL-3-PHOSPHATE TRANSPORT SYSTEM PERMEASE PROTEIN UGPE"/>
    <property type="match status" value="1"/>
</dbReference>
<evidence type="ECO:0000313" key="10">
    <source>
        <dbReference type="Proteomes" id="UP000300879"/>
    </source>
</evidence>
<dbReference type="GO" id="GO:0005886">
    <property type="term" value="C:plasma membrane"/>
    <property type="evidence" value="ECO:0007669"/>
    <property type="project" value="UniProtKB-SubCell"/>
</dbReference>
<comment type="similarity">
    <text evidence="7">Belongs to the binding-protein-dependent transport system permease family.</text>
</comment>
<evidence type="ECO:0000256" key="5">
    <source>
        <dbReference type="ARBA" id="ARBA00022989"/>
    </source>
</evidence>
<evidence type="ECO:0000313" key="9">
    <source>
        <dbReference type="EMBL" id="QCT01516.1"/>
    </source>
</evidence>
<evidence type="ECO:0000256" key="1">
    <source>
        <dbReference type="ARBA" id="ARBA00004651"/>
    </source>
</evidence>
<dbReference type="KEGG" id="palo:E6C60_0795"/>
<feature type="transmembrane region" description="Helical" evidence="7">
    <location>
        <begin position="230"/>
        <end position="253"/>
    </location>
</feature>
<feature type="transmembrane region" description="Helical" evidence="7">
    <location>
        <begin position="100"/>
        <end position="122"/>
    </location>
</feature>
<keyword evidence="6 7" id="KW-0472">Membrane</keyword>
<keyword evidence="3" id="KW-1003">Cell membrane</keyword>
<evidence type="ECO:0000256" key="7">
    <source>
        <dbReference type="RuleBase" id="RU363032"/>
    </source>
</evidence>
<evidence type="ECO:0000259" key="8">
    <source>
        <dbReference type="PROSITE" id="PS50928"/>
    </source>
</evidence>
<dbReference type="RefSeq" id="WP_138224637.1">
    <property type="nucleotide sequence ID" value="NZ_CP040396.1"/>
</dbReference>
<evidence type="ECO:0000256" key="2">
    <source>
        <dbReference type="ARBA" id="ARBA00022448"/>
    </source>
</evidence>
<dbReference type="PROSITE" id="PS50928">
    <property type="entry name" value="ABC_TM1"/>
    <property type="match status" value="1"/>
</dbReference>
<dbReference type="Gene3D" id="1.10.3720.10">
    <property type="entry name" value="MetI-like"/>
    <property type="match status" value="1"/>
</dbReference>
<keyword evidence="2 7" id="KW-0813">Transport</keyword>
<feature type="transmembrane region" description="Helical" evidence="7">
    <location>
        <begin position="134"/>
        <end position="154"/>
    </location>
</feature>
<keyword evidence="10" id="KW-1185">Reference proteome</keyword>
<keyword evidence="4 7" id="KW-0812">Transmembrane</keyword>
<dbReference type="OrthoDB" id="187395at2"/>
<reference evidence="9 10" key="1">
    <citation type="submission" date="2019-05" db="EMBL/GenBank/DDBJ databases">
        <authorList>
            <person name="Chen C."/>
        </authorList>
    </citation>
    <scope>NUCLEOTIDE SEQUENCE [LARGE SCALE GENOMIC DNA]</scope>
    <source>
        <strain evidence="9 10">HB172198</strain>
    </source>
</reference>
<dbReference type="GO" id="GO:0055085">
    <property type="term" value="P:transmembrane transport"/>
    <property type="evidence" value="ECO:0007669"/>
    <property type="project" value="InterPro"/>
</dbReference>
<feature type="domain" description="ABC transmembrane type-1" evidence="8">
    <location>
        <begin position="63"/>
        <end position="254"/>
    </location>
</feature>
<feature type="transmembrane region" description="Helical" evidence="7">
    <location>
        <begin position="67"/>
        <end position="88"/>
    </location>
</feature>
<dbReference type="CDD" id="cd06261">
    <property type="entry name" value="TM_PBP2"/>
    <property type="match status" value="1"/>
</dbReference>
<protein>
    <submittedName>
        <fullName evidence="9">Putative ABC transporter permease protein</fullName>
    </submittedName>
</protein>
<evidence type="ECO:0000256" key="3">
    <source>
        <dbReference type="ARBA" id="ARBA00022475"/>
    </source>
</evidence>
<accession>A0A4P8XGE2</accession>
<sequence>MSKVIKLFFLFVYTLITGYPLVWMIISSMKTNSEFHANPWGFPENLQLSNYVNAWENGIQNYLLNSVWITIITVIATLLAASLIAFILARRPFKGSKIVLSLFLLGMMIPIHSTLISLFVMLNKMHLLNTYGALFFPYVSFSLPVAVFLLYGFYLQLPKELDEAAYMDGCNIYSVFFKIYTPLSKPILATVAIFTALHVWNEFVYALVFISDEAMKTLPIGLLSFNEEYSIDYASLTAALVIATLPTIILYIIMQEHVTKGVAAGAVKG</sequence>